<accession>A0AAW2C4L8</accession>
<sequence>MASGGSKSTATILLILNLVLYFVVTVIASWAINHGIERTHETASVLSIPARIFPIYFPVGNMATGFFVILALLAGVVGMGTSLSGLSNVSQWNEPNLLAAADSSLVTLSLTLFAMGLACKEIQHGWTDSNLRTLEVITIVVSATQLFYTGAIHAGVGSVSRRPRPYGGRV</sequence>
<evidence type="ECO:0000313" key="3">
    <source>
        <dbReference type="Proteomes" id="UP001459277"/>
    </source>
</evidence>
<dbReference type="Pfam" id="PF05512">
    <property type="entry name" value="AWPM-19"/>
    <property type="match status" value="1"/>
</dbReference>
<name>A0AAW2C4L8_9ROSI</name>
<keyword evidence="3" id="KW-1185">Reference proteome</keyword>
<protein>
    <submittedName>
        <fullName evidence="2">Uncharacterized protein</fullName>
    </submittedName>
</protein>
<proteinExistence type="predicted"/>
<feature type="transmembrane region" description="Helical" evidence="1">
    <location>
        <begin position="53"/>
        <end position="77"/>
    </location>
</feature>
<dbReference type="Proteomes" id="UP001459277">
    <property type="component" value="Unassembled WGS sequence"/>
</dbReference>
<keyword evidence="1" id="KW-0472">Membrane</keyword>
<dbReference type="PANTHER" id="PTHR33294:SF3">
    <property type="entry name" value="AWPM-19-LIKE FAMILY PROTEIN"/>
    <property type="match status" value="1"/>
</dbReference>
<reference evidence="2 3" key="1">
    <citation type="submission" date="2024-01" db="EMBL/GenBank/DDBJ databases">
        <title>A telomere-to-telomere, gap-free genome of sweet tea (Lithocarpus litseifolius).</title>
        <authorList>
            <person name="Zhou J."/>
        </authorList>
    </citation>
    <scope>NUCLEOTIDE SEQUENCE [LARGE SCALE GENOMIC DNA]</scope>
    <source>
        <strain evidence="2">Zhou-2022a</strain>
        <tissue evidence="2">Leaf</tissue>
    </source>
</reference>
<dbReference type="PANTHER" id="PTHR33294">
    <property type="entry name" value="AWPM-19-LIKE FAMILY PROTEIN"/>
    <property type="match status" value="1"/>
</dbReference>
<keyword evidence="1" id="KW-1133">Transmembrane helix</keyword>
<organism evidence="2 3">
    <name type="scientific">Lithocarpus litseifolius</name>
    <dbReference type="NCBI Taxonomy" id="425828"/>
    <lineage>
        <taxon>Eukaryota</taxon>
        <taxon>Viridiplantae</taxon>
        <taxon>Streptophyta</taxon>
        <taxon>Embryophyta</taxon>
        <taxon>Tracheophyta</taxon>
        <taxon>Spermatophyta</taxon>
        <taxon>Magnoliopsida</taxon>
        <taxon>eudicotyledons</taxon>
        <taxon>Gunneridae</taxon>
        <taxon>Pentapetalae</taxon>
        <taxon>rosids</taxon>
        <taxon>fabids</taxon>
        <taxon>Fagales</taxon>
        <taxon>Fagaceae</taxon>
        <taxon>Lithocarpus</taxon>
    </lineage>
</organism>
<feature type="transmembrane region" description="Helical" evidence="1">
    <location>
        <begin position="12"/>
        <end position="32"/>
    </location>
</feature>
<keyword evidence="1" id="KW-0812">Transmembrane</keyword>
<evidence type="ECO:0000313" key="2">
    <source>
        <dbReference type="EMBL" id="KAK9992463.1"/>
    </source>
</evidence>
<dbReference type="AlphaFoldDB" id="A0AAW2C4L8"/>
<comment type="caution">
    <text evidence="2">The sequence shown here is derived from an EMBL/GenBank/DDBJ whole genome shotgun (WGS) entry which is preliminary data.</text>
</comment>
<dbReference type="EMBL" id="JAZDWU010000009">
    <property type="protein sequence ID" value="KAK9992463.1"/>
    <property type="molecule type" value="Genomic_DNA"/>
</dbReference>
<evidence type="ECO:0000256" key="1">
    <source>
        <dbReference type="SAM" id="Phobius"/>
    </source>
</evidence>
<gene>
    <name evidence="2" type="ORF">SO802_027448</name>
</gene>
<dbReference type="InterPro" id="IPR008390">
    <property type="entry name" value="AWPM-19"/>
</dbReference>